<gene>
    <name evidence="2" type="ORF">XELAEV_18044674mg</name>
</gene>
<evidence type="ECO:0000256" key="1">
    <source>
        <dbReference type="SAM" id="MobiDB-lite"/>
    </source>
</evidence>
<evidence type="ECO:0000313" key="3">
    <source>
        <dbReference type="Proteomes" id="UP000694892"/>
    </source>
</evidence>
<evidence type="ECO:0000313" key="2">
    <source>
        <dbReference type="EMBL" id="OCT63576.1"/>
    </source>
</evidence>
<dbReference type="Proteomes" id="UP000694892">
    <property type="component" value="Chromosome 9_10L"/>
</dbReference>
<sequence>MVSYQQPESACMLWSVEENQSTQRTSMLPKKHPGTYFGDPRQPISTGSTAEHCYLSTFHSWLCSIPSCKMILCLPGVFGERSSHERGSAREAVLGDCN</sequence>
<organism evidence="2 3">
    <name type="scientific">Xenopus laevis</name>
    <name type="common">African clawed frog</name>
    <dbReference type="NCBI Taxonomy" id="8355"/>
    <lineage>
        <taxon>Eukaryota</taxon>
        <taxon>Metazoa</taxon>
        <taxon>Chordata</taxon>
        <taxon>Craniata</taxon>
        <taxon>Vertebrata</taxon>
        <taxon>Euteleostomi</taxon>
        <taxon>Amphibia</taxon>
        <taxon>Batrachia</taxon>
        <taxon>Anura</taxon>
        <taxon>Pipoidea</taxon>
        <taxon>Pipidae</taxon>
        <taxon>Xenopodinae</taxon>
        <taxon>Xenopus</taxon>
        <taxon>Xenopus</taxon>
    </lineage>
</organism>
<accession>A0A974BZI6</accession>
<reference evidence="3" key="1">
    <citation type="journal article" date="2016" name="Nature">
        <title>Genome evolution in the allotetraploid frog Xenopus laevis.</title>
        <authorList>
            <person name="Session A.M."/>
            <person name="Uno Y."/>
            <person name="Kwon T."/>
            <person name="Chapman J.A."/>
            <person name="Toyoda A."/>
            <person name="Takahashi S."/>
            <person name="Fukui A."/>
            <person name="Hikosaka A."/>
            <person name="Suzuki A."/>
            <person name="Kondo M."/>
            <person name="van Heeringen S.J."/>
            <person name="Quigley I."/>
            <person name="Heinz S."/>
            <person name="Ogino H."/>
            <person name="Ochi H."/>
            <person name="Hellsten U."/>
            <person name="Lyons J.B."/>
            <person name="Simakov O."/>
            <person name="Putnam N."/>
            <person name="Stites J."/>
            <person name="Kuroki Y."/>
            <person name="Tanaka T."/>
            <person name="Michiue T."/>
            <person name="Watanabe M."/>
            <person name="Bogdanovic O."/>
            <person name="Lister R."/>
            <person name="Georgiou G."/>
            <person name="Paranjpe S.S."/>
            <person name="van Kruijsbergen I."/>
            <person name="Shu S."/>
            <person name="Carlson J."/>
            <person name="Kinoshita T."/>
            <person name="Ohta Y."/>
            <person name="Mawaribuchi S."/>
            <person name="Jenkins J."/>
            <person name="Grimwood J."/>
            <person name="Schmutz J."/>
            <person name="Mitros T."/>
            <person name="Mozaffari S.V."/>
            <person name="Suzuki Y."/>
            <person name="Haramoto Y."/>
            <person name="Yamamoto T.S."/>
            <person name="Takagi C."/>
            <person name="Heald R."/>
            <person name="Miller K."/>
            <person name="Haudenschild C."/>
            <person name="Kitzman J."/>
            <person name="Nakayama T."/>
            <person name="Izutsu Y."/>
            <person name="Robert J."/>
            <person name="Fortriede J."/>
            <person name="Burns K."/>
            <person name="Lotay V."/>
            <person name="Karimi K."/>
            <person name="Yasuoka Y."/>
            <person name="Dichmann D.S."/>
            <person name="Flajnik M.F."/>
            <person name="Houston D.W."/>
            <person name="Shendure J."/>
            <person name="DuPasquier L."/>
            <person name="Vize P.D."/>
            <person name="Zorn A.M."/>
            <person name="Ito M."/>
            <person name="Marcotte E.M."/>
            <person name="Wallingford J.B."/>
            <person name="Ito Y."/>
            <person name="Asashima M."/>
            <person name="Ueno N."/>
            <person name="Matsuda Y."/>
            <person name="Veenstra G.J."/>
            <person name="Fujiyama A."/>
            <person name="Harland R.M."/>
            <person name="Taira M."/>
            <person name="Rokhsar D.S."/>
        </authorList>
    </citation>
    <scope>NUCLEOTIDE SEQUENCE [LARGE SCALE GENOMIC DNA]</scope>
    <source>
        <strain evidence="3">J</strain>
    </source>
</reference>
<proteinExistence type="predicted"/>
<protein>
    <submittedName>
        <fullName evidence="2">Uncharacterized protein</fullName>
    </submittedName>
</protein>
<name>A0A974BZI6_XENLA</name>
<dbReference type="AlphaFoldDB" id="A0A974BZI6"/>
<feature type="region of interest" description="Disordered" evidence="1">
    <location>
        <begin position="22"/>
        <end position="41"/>
    </location>
</feature>
<dbReference type="EMBL" id="CM004482">
    <property type="protein sequence ID" value="OCT63576.1"/>
    <property type="molecule type" value="Genomic_DNA"/>
</dbReference>